<feature type="domain" description="FHA" evidence="7">
    <location>
        <begin position="116"/>
        <end position="164"/>
    </location>
</feature>
<reference evidence="10" key="1">
    <citation type="journal article" date="2019" name="Int. J. Syst. Evol. Microbiol.">
        <title>The Global Catalogue of Microorganisms (GCM) 10K type strain sequencing project: providing services to taxonomists for standard genome sequencing and annotation.</title>
        <authorList>
            <consortium name="The Broad Institute Genomics Platform"/>
            <consortium name="The Broad Institute Genome Sequencing Center for Infectious Disease"/>
            <person name="Wu L."/>
            <person name="Ma J."/>
        </authorList>
    </citation>
    <scope>NUCLEOTIDE SEQUENCE [LARGE SCALE GENOMIC DNA]</scope>
    <source>
        <strain evidence="10">CGMCC 1.3601</strain>
    </source>
</reference>
<dbReference type="InterPro" id="IPR000253">
    <property type="entry name" value="FHA_dom"/>
</dbReference>
<dbReference type="InterPro" id="IPR003593">
    <property type="entry name" value="AAA+_ATPase"/>
</dbReference>
<dbReference type="InterPro" id="IPR002543">
    <property type="entry name" value="FtsK_dom"/>
</dbReference>
<organism evidence="9 10">
    <name type="scientific">Pseudarthrobacter scleromae</name>
    <dbReference type="NCBI Taxonomy" id="158897"/>
    <lineage>
        <taxon>Bacteria</taxon>
        <taxon>Bacillati</taxon>
        <taxon>Actinomycetota</taxon>
        <taxon>Actinomycetes</taxon>
        <taxon>Micrococcales</taxon>
        <taxon>Micrococcaceae</taxon>
        <taxon>Pseudarthrobacter</taxon>
    </lineage>
</organism>
<dbReference type="EMBL" id="BMKV01000001">
    <property type="protein sequence ID" value="GGI73185.1"/>
    <property type="molecule type" value="Genomic_DNA"/>
</dbReference>
<evidence type="ECO:0000313" key="9">
    <source>
        <dbReference type="EMBL" id="GGI73185.1"/>
    </source>
</evidence>
<keyword evidence="10" id="KW-1185">Reference proteome</keyword>
<keyword evidence="6" id="KW-0812">Transmembrane</keyword>
<feature type="transmembrane region" description="Helical" evidence="6">
    <location>
        <begin position="218"/>
        <end position="236"/>
    </location>
</feature>
<dbReference type="InterPro" id="IPR027417">
    <property type="entry name" value="P-loop_NTPase"/>
</dbReference>
<dbReference type="PROSITE" id="PS50901">
    <property type="entry name" value="FTSK"/>
    <property type="match status" value="1"/>
</dbReference>
<dbReference type="PANTHER" id="PTHR22683">
    <property type="entry name" value="SPORULATION PROTEIN RELATED"/>
    <property type="match status" value="1"/>
</dbReference>
<dbReference type="CDD" id="cd00060">
    <property type="entry name" value="FHA"/>
    <property type="match status" value="1"/>
</dbReference>
<sequence length="1387" mass="145498">MTLHCTLVRGPQSPQAGLPLELTVTAPPGTSGEAIHAELVRTFGTGAVFVGGEDLCSLSLGTAPLVPGAVLVDGGSQPAGRRSRRRPDSDPAAPIALAVHSGAGAGTLIPLQRGTYTIGRSNTGIVIPDPELSREHARLVVTEKDIMIVDLGSANGTYIDGERVRHALISTVSSIRCGSSMMSLVFLDAPDKALADAGTSVQDPLTVAGRPESGNRGILLLTAVLPLAVGIGLAVLTGMWMFLAFAAVSAVSVLIPLTSGRRQRREFTKRISAAVKDDQKRRNRAGPSLALLVLAATHAQVAPSTARAEARVWLRLGLAPQTANLKIESGSAQHAIPSVGEVPVMLNPAHSPTTLRGSRTMLDGMLRSLVMQLAGYPGGCRTRMVICGRPVSLPLPARFLHSVTFAVSRQACLRAITDGFTRDFDHGILLLTASLGKDAAGLRETAAQQNWQVLEFSAADCPPGVSDIKLTEGQSRLREPGREVTFVPDLAPDDVFSSYCRQLAAFPGLLNRVENSVPPACSLDDLLPPSPAHTAARWNSTARAGTLAVPLGMQAAGPLVLDLQTDGPHLLVAGTTGSGKSELLRTLVLALALTHPPDRINFLFVDFKGGAGLGPLAGLVHCVGVLTDLSAHELERTLTSLKAEIRLREQALAAAQVPDLASYRETPASRDLPLPHLVIVIDEFRMLVDDAPEALRELMRIASIGRSLGLHLVMATQRPQGALTADIRANVTSSIALRVQSDVESHDILTTKAAAGISLSTPGRAFIARGTEPPLEFQSASTGIPTPDSGVNEVKVQLTTDFLSARDQDNPAGTDAPGRTPAEAAAPLVAMVRDLWASQAGSAPRLPVAPPLPLKAARPETGPAGALPELGGTRGKAGALGLLDVPHQQEIRSLVWNPSKDGHLALIGSPASGACEALELAVHDVAEHADETHCYFLDASAVFNGLAVHPRTGAHTGLHELRRGVRVLERLGREMAARLSRTDHGGVPLLLAISGWGSWVSAFRAGPLAWAEELVQDLVRDGARAGITVIISGERELVTARFCGSLPNRIYFPTGSNEESRTAWPRMPSTAAVKGRGVAFGSIACGTASVCQLYEPAPDVSGPDGAGWKATQQSGKRPFRIEPLPALVTAAEVRAAVERMEDPGLEADPGQSSSRNAVTHEAGTGTADAGDAGEAGEAGTNIPEGLSAPGVVRVPQRRESCPSTTWNVLFGVGGDELDPVFVHVPSGGTFAVLGGQGSGKTNFLQTLQTLNPDADRWIHPGRMSDPAELWKETLKKAREGRLPGKAVLLVDDIDLLAAGPQRDISDLHALGHAVIFTANYSPLLIQRVPLAMDARAAGTGLLLSPRSTSEGDLYGIRFEIEPNPPAGRGVLIARGKSSAVQVAWTGT</sequence>
<evidence type="ECO:0008006" key="11">
    <source>
        <dbReference type="Google" id="ProtNLM"/>
    </source>
</evidence>
<dbReference type="PANTHER" id="PTHR22683:SF1">
    <property type="entry name" value="TYPE VII SECRETION SYSTEM PROTEIN ESSC"/>
    <property type="match status" value="1"/>
</dbReference>
<dbReference type="Proteomes" id="UP000658754">
    <property type="component" value="Unassembled WGS sequence"/>
</dbReference>
<feature type="region of interest" description="Disordered" evidence="5">
    <location>
        <begin position="1143"/>
        <end position="1189"/>
    </location>
</feature>
<gene>
    <name evidence="9" type="ORF">GCM10007175_07580</name>
</gene>
<comment type="caution">
    <text evidence="9">The sequence shown here is derived from an EMBL/GenBank/DDBJ whole genome shotgun (WGS) entry which is preliminary data.</text>
</comment>
<keyword evidence="6" id="KW-0472">Membrane</keyword>
<dbReference type="Gene3D" id="3.40.50.300">
    <property type="entry name" value="P-loop containing nucleotide triphosphate hydrolases"/>
    <property type="match status" value="2"/>
</dbReference>
<keyword evidence="3 4" id="KW-0067">ATP-binding</keyword>
<dbReference type="Pfam" id="PF00498">
    <property type="entry name" value="FHA"/>
    <property type="match status" value="1"/>
</dbReference>
<feature type="binding site" evidence="4">
    <location>
        <begin position="574"/>
        <end position="581"/>
    </location>
    <ligand>
        <name>ATP</name>
        <dbReference type="ChEBI" id="CHEBI:30616"/>
    </ligand>
</feature>
<dbReference type="PROSITE" id="PS50006">
    <property type="entry name" value="FHA_DOMAIN"/>
    <property type="match status" value="1"/>
</dbReference>
<dbReference type="InterPro" id="IPR008984">
    <property type="entry name" value="SMAD_FHA_dom_sf"/>
</dbReference>
<evidence type="ECO:0000259" key="8">
    <source>
        <dbReference type="PROSITE" id="PS50901"/>
    </source>
</evidence>
<evidence type="ECO:0000256" key="3">
    <source>
        <dbReference type="ARBA" id="ARBA00022840"/>
    </source>
</evidence>
<name>A0ABQ2CAQ2_9MICC</name>
<dbReference type="Gene3D" id="2.60.200.20">
    <property type="match status" value="1"/>
</dbReference>
<evidence type="ECO:0000256" key="2">
    <source>
        <dbReference type="ARBA" id="ARBA00022741"/>
    </source>
</evidence>
<dbReference type="SMART" id="SM00240">
    <property type="entry name" value="FHA"/>
    <property type="match status" value="1"/>
</dbReference>
<keyword evidence="6" id="KW-1133">Transmembrane helix</keyword>
<dbReference type="SMART" id="SM00382">
    <property type="entry name" value="AAA"/>
    <property type="match status" value="2"/>
</dbReference>
<evidence type="ECO:0000256" key="1">
    <source>
        <dbReference type="ARBA" id="ARBA00022553"/>
    </source>
</evidence>
<keyword evidence="2 4" id="KW-0547">Nucleotide-binding</keyword>
<feature type="compositionally biased region" description="Low complexity" evidence="5">
    <location>
        <begin position="1161"/>
        <end position="1180"/>
    </location>
</feature>
<evidence type="ECO:0000256" key="6">
    <source>
        <dbReference type="SAM" id="Phobius"/>
    </source>
</evidence>
<dbReference type="InterPro" id="IPR050206">
    <property type="entry name" value="FtsK/SpoIIIE/SftA"/>
</dbReference>
<feature type="domain" description="FtsK" evidence="8">
    <location>
        <begin position="556"/>
        <end position="746"/>
    </location>
</feature>
<evidence type="ECO:0000256" key="4">
    <source>
        <dbReference type="PROSITE-ProRule" id="PRU00289"/>
    </source>
</evidence>
<evidence type="ECO:0000259" key="7">
    <source>
        <dbReference type="PROSITE" id="PS50006"/>
    </source>
</evidence>
<evidence type="ECO:0000256" key="5">
    <source>
        <dbReference type="SAM" id="MobiDB-lite"/>
    </source>
</evidence>
<dbReference type="SUPFAM" id="SSF49879">
    <property type="entry name" value="SMAD/FHA domain"/>
    <property type="match status" value="1"/>
</dbReference>
<dbReference type="CDD" id="cd01127">
    <property type="entry name" value="TrwB_TraG_TraD_VirD4"/>
    <property type="match status" value="1"/>
</dbReference>
<proteinExistence type="predicted"/>
<keyword evidence="1" id="KW-0597">Phosphoprotein</keyword>
<evidence type="ECO:0000313" key="10">
    <source>
        <dbReference type="Proteomes" id="UP000658754"/>
    </source>
</evidence>
<dbReference type="RefSeq" id="WP_188727760.1">
    <property type="nucleotide sequence ID" value="NZ_BMKV01000001.1"/>
</dbReference>
<dbReference type="SUPFAM" id="SSF52540">
    <property type="entry name" value="P-loop containing nucleoside triphosphate hydrolases"/>
    <property type="match status" value="2"/>
</dbReference>
<accession>A0ABQ2CAQ2</accession>
<protein>
    <recommendedName>
        <fullName evidence="11">S-DNA-T family DNA segregation ATPase FtsK/SpoIIIE</fullName>
    </recommendedName>
</protein>
<dbReference type="Pfam" id="PF01580">
    <property type="entry name" value="FtsK_SpoIIIE"/>
    <property type="match status" value="1"/>
</dbReference>